<dbReference type="Proteomes" id="UP000525623">
    <property type="component" value="Unassembled WGS sequence"/>
</dbReference>
<dbReference type="Pfam" id="PF25917">
    <property type="entry name" value="BSH_RND"/>
    <property type="match status" value="1"/>
</dbReference>
<dbReference type="InterPro" id="IPR058627">
    <property type="entry name" value="MdtA-like_C"/>
</dbReference>
<dbReference type="GO" id="GO:0060003">
    <property type="term" value="P:copper ion export"/>
    <property type="evidence" value="ECO:0007669"/>
    <property type="project" value="TreeGrafter"/>
</dbReference>
<evidence type="ECO:0000259" key="6">
    <source>
        <dbReference type="Pfam" id="PF25967"/>
    </source>
</evidence>
<dbReference type="PANTHER" id="PTHR30097:SF4">
    <property type="entry name" value="SLR6042 PROTEIN"/>
    <property type="match status" value="1"/>
</dbReference>
<dbReference type="InterPro" id="IPR058792">
    <property type="entry name" value="Beta-barrel_RND_2"/>
</dbReference>
<dbReference type="Gene3D" id="2.40.420.20">
    <property type="match status" value="1"/>
</dbReference>
<evidence type="ECO:0000256" key="2">
    <source>
        <dbReference type="ARBA" id="ARBA00009477"/>
    </source>
</evidence>
<dbReference type="InterPro" id="IPR058625">
    <property type="entry name" value="MdtA-like_BSH"/>
</dbReference>
<accession>A0A7W4P6P7</accession>
<dbReference type="InterPro" id="IPR006143">
    <property type="entry name" value="RND_pump_MFP"/>
</dbReference>
<feature type="domain" description="Multidrug resistance protein MdtA-like barrel-sandwich hybrid" evidence="4">
    <location>
        <begin position="110"/>
        <end position="240"/>
    </location>
</feature>
<evidence type="ECO:0000313" key="7">
    <source>
        <dbReference type="EMBL" id="MBB2179606.1"/>
    </source>
</evidence>
<name>A0A7W4P6P7_9PROT</name>
<gene>
    <name evidence="7" type="ORF">HLH29_10545</name>
</gene>
<dbReference type="InterPro" id="IPR051909">
    <property type="entry name" value="MFP_Cation_Efflux"/>
</dbReference>
<organism evidence="7 8">
    <name type="scientific">Gluconacetobacter tumulicola</name>
    <dbReference type="NCBI Taxonomy" id="1017177"/>
    <lineage>
        <taxon>Bacteria</taxon>
        <taxon>Pseudomonadati</taxon>
        <taxon>Pseudomonadota</taxon>
        <taxon>Alphaproteobacteria</taxon>
        <taxon>Acetobacterales</taxon>
        <taxon>Acetobacteraceae</taxon>
        <taxon>Gluconacetobacter</taxon>
    </lineage>
</organism>
<feature type="domain" description="Multidrug resistance protein MdtA-like C-terminal permuted SH3" evidence="6">
    <location>
        <begin position="334"/>
        <end position="391"/>
    </location>
</feature>
<dbReference type="FunFam" id="2.40.30.170:FF:000010">
    <property type="entry name" value="Efflux RND transporter periplasmic adaptor subunit"/>
    <property type="match status" value="1"/>
</dbReference>
<sequence length="397" mass="40810">MHQTAPLIRDCPPNRSTGVPTRVSGIVASTRRPAARLVAAGAVCTLLLGAVSSAMAADAAMVRNDHGQLTVAPDSPLAARLSVTPVTLVSPSRTIPVPGEIRAEPSQSLSVMTPVAGAIVSLPVSAGDHVTRGQVLAELASGDMALATADAGKARAALDYARRALVRAQGVASAGGAATRDVESARNAWLQAQAEDDRATARLAALHAQPGEGGVIRLTAPIDGVVSAVNTGAGAFVTDPTAPLMTLTGTQQVWAVAAVPENLADAIHVGQRVDITVPALPDRTAHGTIAAIEPVLRADTRTLQARVVLANDDGMLKPGMFATVTILTPQPPRIMVPQSALLMNNDTVTVFVEVAPHAYRRRAIEIIYDDGDLCGVTSGLSAGDRVVTQGAVLLNDD</sequence>
<evidence type="ECO:0000256" key="1">
    <source>
        <dbReference type="ARBA" id="ARBA00004196"/>
    </source>
</evidence>
<comment type="similarity">
    <text evidence="2">Belongs to the membrane fusion protein (MFP) (TC 8.A.1) family.</text>
</comment>
<evidence type="ECO:0000259" key="5">
    <source>
        <dbReference type="Pfam" id="PF25954"/>
    </source>
</evidence>
<evidence type="ECO:0000313" key="8">
    <source>
        <dbReference type="Proteomes" id="UP000525623"/>
    </source>
</evidence>
<dbReference type="EMBL" id="JABEQL010000012">
    <property type="protein sequence ID" value="MBB2179606.1"/>
    <property type="molecule type" value="Genomic_DNA"/>
</dbReference>
<dbReference type="PANTHER" id="PTHR30097">
    <property type="entry name" value="CATION EFFLUX SYSTEM PROTEIN CUSB"/>
    <property type="match status" value="1"/>
</dbReference>
<comment type="subcellular location">
    <subcellularLocation>
        <location evidence="1">Cell envelope</location>
    </subcellularLocation>
</comment>
<evidence type="ECO:0000259" key="4">
    <source>
        <dbReference type="Pfam" id="PF25917"/>
    </source>
</evidence>
<dbReference type="NCBIfam" id="TIGR01730">
    <property type="entry name" value="RND_mfp"/>
    <property type="match status" value="1"/>
</dbReference>
<reference evidence="7 8" key="1">
    <citation type="submission" date="2020-04" db="EMBL/GenBank/DDBJ databases">
        <title>Description of novel Gluconacetobacter.</title>
        <authorList>
            <person name="Sombolestani A."/>
        </authorList>
    </citation>
    <scope>NUCLEOTIDE SEQUENCE [LARGE SCALE GENOMIC DNA]</scope>
    <source>
        <strain evidence="7 8">LMG 27725</strain>
    </source>
</reference>
<comment type="caution">
    <text evidence="7">The sequence shown here is derived from an EMBL/GenBank/DDBJ whole genome shotgun (WGS) entry which is preliminary data.</text>
</comment>
<feature type="domain" description="CusB-like beta-barrel" evidence="5">
    <location>
        <begin position="252"/>
        <end position="327"/>
    </location>
</feature>
<dbReference type="Gene3D" id="1.10.287.470">
    <property type="entry name" value="Helix hairpin bin"/>
    <property type="match status" value="1"/>
</dbReference>
<protein>
    <submittedName>
        <fullName evidence="7">Efflux RND transporter periplasmic adaptor subunit</fullName>
    </submittedName>
</protein>
<keyword evidence="8" id="KW-1185">Reference proteome</keyword>
<dbReference type="Gene3D" id="2.40.30.170">
    <property type="match status" value="1"/>
</dbReference>
<dbReference type="Pfam" id="PF25954">
    <property type="entry name" value="Beta-barrel_RND_2"/>
    <property type="match status" value="1"/>
</dbReference>
<keyword evidence="3" id="KW-0813">Transport</keyword>
<dbReference type="Pfam" id="PF25967">
    <property type="entry name" value="RND-MFP_C"/>
    <property type="match status" value="1"/>
</dbReference>
<dbReference type="GO" id="GO:0030313">
    <property type="term" value="C:cell envelope"/>
    <property type="evidence" value="ECO:0007669"/>
    <property type="project" value="TreeGrafter"/>
</dbReference>
<dbReference type="AlphaFoldDB" id="A0A7W4P6P7"/>
<evidence type="ECO:0000256" key="3">
    <source>
        <dbReference type="ARBA" id="ARBA00022448"/>
    </source>
</evidence>
<proteinExistence type="inferred from homology"/>
<dbReference type="SUPFAM" id="SSF111369">
    <property type="entry name" value="HlyD-like secretion proteins"/>
    <property type="match status" value="1"/>
</dbReference>
<dbReference type="GO" id="GO:0016020">
    <property type="term" value="C:membrane"/>
    <property type="evidence" value="ECO:0007669"/>
    <property type="project" value="InterPro"/>
</dbReference>
<dbReference type="GO" id="GO:0022857">
    <property type="term" value="F:transmembrane transporter activity"/>
    <property type="evidence" value="ECO:0007669"/>
    <property type="project" value="InterPro"/>
</dbReference>
<dbReference type="GO" id="GO:0015679">
    <property type="term" value="P:plasma membrane copper ion transport"/>
    <property type="evidence" value="ECO:0007669"/>
    <property type="project" value="TreeGrafter"/>
</dbReference>